<name>A0A2U2P9Q4_9SPHI</name>
<organism evidence="1 2">
    <name type="scientific">Pararcticibacter amylolyticus</name>
    <dbReference type="NCBI Taxonomy" id="2173175"/>
    <lineage>
        <taxon>Bacteria</taxon>
        <taxon>Pseudomonadati</taxon>
        <taxon>Bacteroidota</taxon>
        <taxon>Sphingobacteriia</taxon>
        <taxon>Sphingobacteriales</taxon>
        <taxon>Sphingobacteriaceae</taxon>
        <taxon>Pararcticibacter</taxon>
    </lineage>
</organism>
<accession>A0A2U2P9Q4</accession>
<keyword evidence="2" id="KW-1185">Reference proteome</keyword>
<gene>
    <name evidence="1" type="ORF">DDR33_24190</name>
</gene>
<proteinExistence type="predicted"/>
<evidence type="ECO:0000313" key="2">
    <source>
        <dbReference type="Proteomes" id="UP000245647"/>
    </source>
</evidence>
<comment type="caution">
    <text evidence="1">The sequence shown here is derived from an EMBL/GenBank/DDBJ whole genome shotgun (WGS) entry which is preliminary data.</text>
</comment>
<reference evidence="1 2" key="1">
    <citation type="submission" date="2018-04" db="EMBL/GenBank/DDBJ databases">
        <title>Pedobacter chongqingensis sp. nov., isolated from a rottenly hemp rope.</title>
        <authorList>
            <person name="Cai Y."/>
        </authorList>
    </citation>
    <scope>NUCLEOTIDE SEQUENCE [LARGE SCALE GENOMIC DNA]</scope>
    <source>
        <strain evidence="1 2">FJ4-8</strain>
    </source>
</reference>
<evidence type="ECO:0008006" key="3">
    <source>
        <dbReference type="Google" id="ProtNLM"/>
    </source>
</evidence>
<dbReference type="EMBL" id="QEAS01000036">
    <property type="protein sequence ID" value="PWG78075.1"/>
    <property type="molecule type" value="Genomic_DNA"/>
</dbReference>
<sequence>MVNQPVFPSPNAAAMGVFAQFPAGSFTGVPPITVPLYDMTFNDISLPVRLAYNTNLVKPDNNSSWVGFGWNLTAGGMITRVVNDKPDDQNYDDDRKYISSNVTDVGYYYHHYLSSSDWTTKERIEGAALDMQHLVKKDDRWKRFTTIRDYSPDEFSFSVGNFSGTFYLDPYGKWQVRSQENVKIEISGSDFDSRRVTLIDGTSLPNKKYLKRITLTSAEGIKYVFGGSPEYLEFAYTYQVNWGGLVSARSCVKTWYLAQIISPNGKKIEFNYQKGPDFHHHILLYEQWYDTQAPDAGINYSTEIIEASYLKSIETEAHIIDFTTSNKTTELLKLDEVKIVSKVTNKITKRIYFTYEEGDSKYFKLMAVEDKGANNEDLGIKYQFHYNTLRFPAGDLSEHRDHWGYFTSRKLNPSTYSTFVNSLQADTAYCRAELLSKIVYPTGGSTEYLWEPNDYSKTVSKDRSALSNDPTQYAGGVRVKRIVNYDNKNKVVGSKTYQYTLENGMSSGILYGNPSYKYIRHDLFFFGSTLPLTDNNTGSHISYSEVKEINNDESYSITQFSNFDTGIGGEYMDNPRLTSFNNYSNPIRQIWNDYASNSHERGFPLRERAYSKAGALVKEKTIKYQRFNKAAENVRTYIMMVEPWEGGDSWEGSATRIYTNAFLPEKEIEVVYNVNGEDPITTVKTYSYTTERLLRYVRVFDSREQAISVSYRYPADVLSDEVPGSVYSKMVSGHMLKPIEVITSKEISGESFVLDAALNTYVVNNDESQIVLSGQYGLDVNTPIRMSEFTPFQIQTFSEMRDHRMHLKSSYSYDENSNLVAETREGKHNTSYLWGYNKTLPIAKIDNAYFYSSPGEQWYGIFFFVDLMNRGQRYPILGTCSFPKTVTTTITRKYEKGDDHESTFTVYIYDAAHNLVTTYTDFVSYEKTSLSVASEITLPAGTYSVEVSSDGLSQTPYVEEVTVRMDGLFKNPTSLPFYTSFEEDQTGTDEACFKTGRKSHFGSYSIALPPYTSPDNKFILSYWSKQNTDSPWKLVKQSIVIPREFSSITIGSANQYIDEVRIYPEDGAMTTFTYDPLIGVTSRTDANDETTYYEYDAFQRLMIIKDHNGRIIKQYCYNYTGQQTPCFSITGKATDSNRSATIFVPQANAVYQTPSRNPNP</sequence>
<dbReference type="Proteomes" id="UP000245647">
    <property type="component" value="Unassembled WGS sequence"/>
</dbReference>
<protein>
    <recommendedName>
        <fullName evidence="3">Sugar-binding protein</fullName>
    </recommendedName>
</protein>
<dbReference type="Gene3D" id="2.180.10.10">
    <property type="entry name" value="RHS repeat-associated core"/>
    <property type="match status" value="1"/>
</dbReference>
<dbReference type="AlphaFoldDB" id="A0A2U2P9Q4"/>
<evidence type="ECO:0000313" key="1">
    <source>
        <dbReference type="EMBL" id="PWG78075.1"/>
    </source>
</evidence>